<gene>
    <name evidence="1" type="ORF">MAR_018095</name>
</gene>
<reference evidence="1" key="1">
    <citation type="submission" date="2022-11" db="EMBL/GenBank/DDBJ databases">
        <title>Centuries of genome instability and evolution in soft-shell clam transmissible cancer (bioRxiv).</title>
        <authorList>
            <person name="Hart S.F.M."/>
            <person name="Yonemitsu M.A."/>
            <person name="Giersch R.M."/>
            <person name="Beal B.F."/>
            <person name="Arriagada G."/>
            <person name="Davis B.W."/>
            <person name="Ostrander E.A."/>
            <person name="Goff S.P."/>
            <person name="Metzger M.J."/>
        </authorList>
    </citation>
    <scope>NUCLEOTIDE SEQUENCE</scope>
    <source>
        <strain evidence="1">MELC-2E11</strain>
        <tissue evidence="1">Siphon/mantle</tissue>
    </source>
</reference>
<feature type="non-terminal residue" evidence="1">
    <location>
        <position position="110"/>
    </location>
</feature>
<name>A0ABY7EDN8_MYAAR</name>
<dbReference type="Proteomes" id="UP001164746">
    <property type="component" value="Chromosome 6"/>
</dbReference>
<evidence type="ECO:0000313" key="1">
    <source>
        <dbReference type="EMBL" id="WAR08137.1"/>
    </source>
</evidence>
<organism evidence="1 2">
    <name type="scientific">Mya arenaria</name>
    <name type="common">Soft-shell clam</name>
    <dbReference type="NCBI Taxonomy" id="6604"/>
    <lineage>
        <taxon>Eukaryota</taxon>
        <taxon>Metazoa</taxon>
        <taxon>Spiralia</taxon>
        <taxon>Lophotrochozoa</taxon>
        <taxon>Mollusca</taxon>
        <taxon>Bivalvia</taxon>
        <taxon>Autobranchia</taxon>
        <taxon>Heteroconchia</taxon>
        <taxon>Euheterodonta</taxon>
        <taxon>Imparidentia</taxon>
        <taxon>Neoheterodontei</taxon>
        <taxon>Myida</taxon>
        <taxon>Myoidea</taxon>
        <taxon>Myidae</taxon>
        <taxon>Mya</taxon>
    </lineage>
</organism>
<evidence type="ECO:0000313" key="2">
    <source>
        <dbReference type="Proteomes" id="UP001164746"/>
    </source>
</evidence>
<dbReference type="EMBL" id="CP111017">
    <property type="protein sequence ID" value="WAR08137.1"/>
    <property type="molecule type" value="Genomic_DNA"/>
</dbReference>
<proteinExistence type="predicted"/>
<accession>A0ABY7EDN8</accession>
<sequence length="110" mass="12392">MTIRWKAPSLLERNSNIKEYVLKHNVGNITTNSGAAEQLQSLSFVSKAGNEFYSKEFDVIPETTYSIEEADATLNVVKEGSKDQTFISLNLVRDFFTEESNGRVQRTALL</sequence>
<protein>
    <submittedName>
        <fullName evidence="1">Uncharacterized protein</fullName>
    </submittedName>
</protein>
<keyword evidence="2" id="KW-1185">Reference proteome</keyword>